<dbReference type="OrthoDB" id="6617931at2759"/>
<proteinExistence type="predicted"/>
<accession>A0A814CC41</accession>
<comment type="caution">
    <text evidence="1">The sequence shown here is derived from an EMBL/GenBank/DDBJ whole genome shotgun (WGS) entry which is preliminary data.</text>
</comment>
<evidence type="ECO:0000313" key="1">
    <source>
        <dbReference type="EMBL" id="CAF0939510.1"/>
    </source>
</evidence>
<evidence type="ECO:0000313" key="2">
    <source>
        <dbReference type="Proteomes" id="UP000663879"/>
    </source>
</evidence>
<dbReference type="AlphaFoldDB" id="A0A814CC41"/>
<organism evidence="1 2">
    <name type="scientific">Brachionus calyciflorus</name>
    <dbReference type="NCBI Taxonomy" id="104777"/>
    <lineage>
        <taxon>Eukaryota</taxon>
        <taxon>Metazoa</taxon>
        <taxon>Spiralia</taxon>
        <taxon>Gnathifera</taxon>
        <taxon>Rotifera</taxon>
        <taxon>Eurotatoria</taxon>
        <taxon>Monogononta</taxon>
        <taxon>Pseudotrocha</taxon>
        <taxon>Ploima</taxon>
        <taxon>Brachionidae</taxon>
        <taxon>Brachionus</taxon>
    </lineage>
</organism>
<evidence type="ECO:0008006" key="3">
    <source>
        <dbReference type="Google" id="ProtNLM"/>
    </source>
</evidence>
<sequence length="441" mass="52147">MEKFFAVSFTNEEWIKHYSKVKQGNDRKRLLVDFHDNLSFKLQKLYNVKCWLTNIYNWFNEKTYWSGSFKCSLNQCQGKFYAFIKNEPNKNEDIIVKIDYNGLCNHENIIKKRRCTCEERTILGLEIMAKGISNVFDDNFILNYENDCKDDYFNAKNTNKNVMKTLSSKIRKEYQINDDYSIDSRAGLWLCKEICIQTKNINGYIQEISEYPFGLMLLNEIQIKIWHKIWEKNPIWHLDATGSVIKKIPGQKSPFLFSIVMHDPDNKTIIPVYDFVSTSHSSLTISKYLFSFKKYYESTVVSNVSKYPSTIVVDFSWAFINSILESFNNCTIRNYLDWSYELIVLRKQKEESFFNSFMKIKVYLCSTHFIKLICSKVDKLKVNQIKKRIFLLGFGLLQNSTSPAEFECNLLDIFNIFNQEYETEPLKILKKKLGQEKLIMI</sequence>
<name>A0A814CC41_9BILA</name>
<reference evidence="1" key="1">
    <citation type="submission" date="2021-02" db="EMBL/GenBank/DDBJ databases">
        <authorList>
            <person name="Nowell W R."/>
        </authorList>
    </citation>
    <scope>NUCLEOTIDE SEQUENCE</scope>
    <source>
        <strain evidence="1">Ploen Becks lab</strain>
    </source>
</reference>
<keyword evidence="2" id="KW-1185">Reference proteome</keyword>
<dbReference type="Proteomes" id="UP000663879">
    <property type="component" value="Unassembled WGS sequence"/>
</dbReference>
<protein>
    <recommendedName>
        <fullName evidence="3">MULE transposase domain-containing protein</fullName>
    </recommendedName>
</protein>
<dbReference type="EMBL" id="CAJNOC010002548">
    <property type="protein sequence ID" value="CAF0939510.1"/>
    <property type="molecule type" value="Genomic_DNA"/>
</dbReference>
<gene>
    <name evidence="1" type="ORF">OXX778_LOCUS13352</name>
</gene>